<accession>A0A9X8WMR4</accession>
<comment type="caution">
    <text evidence="5">The sequence shown here is derived from an EMBL/GenBank/DDBJ whole genome shotgun (WGS) entry which is preliminary data.</text>
</comment>
<dbReference type="SMART" id="SM00849">
    <property type="entry name" value="Lactamase_B"/>
    <property type="match status" value="1"/>
</dbReference>
<proteinExistence type="predicted"/>
<evidence type="ECO:0000256" key="2">
    <source>
        <dbReference type="ARBA" id="ARBA00022801"/>
    </source>
</evidence>
<keyword evidence="3" id="KW-0862">Zinc</keyword>
<dbReference type="CDD" id="cd07719">
    <property type="entry name" value="arylsulfatase_AtsA-like_MBL-fold"/>
    <property type="match status" value="1"/>
</dbReference>
<dbReference type="PANTHER" id="PTHR46018">
    <property type="entry name" value="ZINC PHOSPHODIESTERASE ELAC PROTEIN 1"/>
    <property type="match status" value="1"/>
</dbReference>
<evidence type="ECO:0000256" key="3">
    <source>
        <dbReference type="ARBA" id="ARBA00022833"/>
    </source>
</evidence>
<name>A0A9X8WMR4_9BACI</name>
<dbReference type="InterPro" id="IPR044094">
    <property type="entry name" value="AtsA-like_MBL-fold"/>
</dbReference>
<feature type="domain" description="Metallo-beta-lactamase" evidence="4">
    <location>
        <begin position="21"/>
        <end position="214"/>
    </location>
</feature>
<dbReference type="Gene3D" id="3.60.15.10">
    <property type="entry name" value="Ribonuclease Z/Hydroxyacylglutathione hydrolase-like"/>
    <property type="match status" value="1"/>
</dbReference>
<evidence type="ECO:0000256" key="1">
    <source>
        <dbReference type="ARBA" id="ARBA00022759"/>
    </source>
</evidence>
<keyword evidence="1" id="KW-0255">Endonuclease</keyword>
<dbReference type="RefSeq" id="WP_076371518.1">
    <property type="nucleotide sequence ID" value="NZ_FTMX01000008.1"/>
</dbReference>
<dbReference type="InterPro" id="IPR001279">
    <property type="entry name" value="Metallo-B-lactamas"/>
</dbReference>
<dbReference type="InterPro" id="IPR036866">
    <property type="entry name" value="RibonucZ/Hydroxyglut_hydro"/>
</dbReference>
<evidence type="ECO:0000259" key="4">
    <source>
        <dbReference type="SMART" id="SM00849"/>
    </source>
</evidence>
<evidence type="ECO:0000313" key="5">
    <source>
        <dbReference type="EMBL" id="SIR99640.1"/>
    </source>
</evidence>
<organism evidence="5 6">
    <name type="scientific">Peribacillus simplex</name>
    <dbReference type="NCBI Taxonomy" id="1478"/>
    <lineage>
        <taxon>Bacteria</taxon>
        <taxon>Bacillati</taxon>
        <taxon>Bacillota</taxon>
        <taxon>Bacilli</taxon>
        <taxon>Bacillales</taxon>
        <taxon>Bacillaceae</taxon>
        <taxon>Peribacillus</taxon>
    </lineage>
</organism>
<dbReference type="EMBL" id="FTMX01000008">
    <property type="protein sequence ID" value="SIR99640.1"/>
    <property type="molecule type" value="Genomic_DNA"/>
</dbReference>
<evidence type="ECO:0000313" key="6">
    <source>
        <dbReference type="Proteomes" id="UP000185829"/>
    </source>
</evidence>
<dbReference type="SUPFAM" id="SSF56281">
    <property type="entry name" value="Metallo-hydrolase/oxidoreductase"/>
    <property type="match status" value="1"/>
</dbReference>
<dbReference type="PANTHER" id="PTHR46018:SF2">
    <property type="entry name" value="ZINC PHOSPHODIESTERASE ELAC PROTEIN 1"/>
    <property type="match status" value="1"/>
</dbReference>
<dbReference type="Pfam" id="PF12706">
    <property type="entry name" value="Lactamase_B_2"/>
    <property type="match status" value="1"/>
</dbReference>
<protein>
    <submittedName>
        <fullName evidence="5">Ribonuclease Z</fullName>
    </submittedName>
</protein>
<dbReference type="Proteomes" id="UP000185829">
    <property type="component" value="Unassembled WGS sequence"/>
</dbReference>
<dbReference type="AlphaFoldDB" id="A0A9X8WMR4"/>
<keyword evidence="1" id="KW-0540">Nuclease</keyword>
<keyword evidence="2" id="KW-0378">Hydrolase</keyword>
<sequence>MNNSVIMLGTGSPRLNSERIPSAQLLIMGNLPILVDCGEGATMQLVKSGIPPQEVKYVFFTHLHADHILGYANFLISGWVEGRRELTIVGPLGTKKMHELLLDMLKEDIAYRMSLGRPEAGIYDVKIIEIEVPSTVALDLPIEITCARMNHNVPTFAYRFEKDGKSIVFSGDTAPPTDGLAKLAEGADMIIHDSALTLIEGDQMENAEKIWANLQKEHCTPAQAASTAEKAKVTSLVLTHFLPKMNPKKVLAEAENVFSGDIFVPNDLDVIKF</sequence>
<gene>
    <name evidence="5" type="ORF">SAMN05878482_108181</name>
</gene>
<dbReference type="GO" id="GO:0042781">
    <property type="term" value="F:3'-tRNA processing endoribonuclease activity"/>
    <property type="evidence" value="ECO:0007669"/>
    <property type="project" value="TreeGrafter"/>
</dbReference>
<reference evidence="5 6" key="1">
    <citation type="submission" date="2017-01" db="EMBL/GenBank/DDBJ databases">
        <authorList>
            <person name="Varghese N."/>
            <person name="Submissions S."/>
        </authorList>
    </citation>
    <scope>NUCLEOTIDE SEQUENCE [LARGE SCALE GENOMIC DNA]</scope>
    <source>
        <strain evidence="5 6">RUG2-6</strain>
    </source>
</reference>